<dbReference type="FunFam" id="3.40.50.300:FF:000225">
    <property type="entry name" value="Thymidylate kinase"/>
    <property type="match status" value="1"/>
</dbReference>
<evidence type="ECO:0000259" key="12">
    <source>
        <dbReference type="Pfam" id="PF02223"/>
    </source>
</evidence>
<dbReference type="SUPFAM" id="SSF52540">
    <property type="entry name" value="P-loop containing nucleoside triphosphate hydrolases"/>
    <property type="match status" value="1"/>
</dbReference>
<evidence type="ECO:0000256" key="8">
    <source>
        <dbReference type="ARBA" id="ARBA00022840"/>
    </source>
</evidence>
<evidence type="ECO:0000256" key="1">
    <source>
        <dbReference type="ARBA" id="ARBA00009776"/>
    </source>
</evidence>
<dbReference type="GO" id="GO:0005829">
    <property type="term" value="C:cytosol"/>
    <property type="evidence" value="ECO:0007669"/>
    <property type="project" value="TreeGrafter"/>
</dbReference>
<evidence type="ECO:0000256" key="6">
    <source>
        <dbReference type="ARBA" id="ARBA00022741"/>
    </source>
</evidence>
<gene>
    <name evidence="11 13" type="primary">tmk</name>
    <name evidence="13" type="ORF">FWJ32_06535</name>
</gene>
<dbReference type="HAMAP" id="MF_00165">
    <property type="entry name" value="Thymidylate_kinase"/>
    <property type="match status" value="1"/>
</dbReference>
<keyword evidence="4 11" id="KW-0808">Transferase</keyword>
<proteinExistence type="inferred from homology"/>
<dbReference type="RefSeq" id="WP_149545159.1">
    <property type="nucleotide sequence ID" value="NZ_VTPS01000008.1"/>
</dbReference>
<evidence type="ECO:0000313" key="14">
    <source>
        <dbReference type="Proteomes" id="UP000322976"/>
    </source>
</evidence>
<evidence type="ECO:0000256" key="11">
    <source>
        <dbReference type="HAMAP-Rule" id="MF_00165"/>
    </source>
</evidence>
<evidence type="ECO:0000256" key="5">
    <source>
        <dbReference type="ARBA" id="ARBA00022727"/>
    </source>
</evidence>
<feature type="domain" description="Thymidylate kinase-like" evidence="12">
    <location>
        <begin position="7"/>
        <end position="194"/>
    </location>
</feature>
<dbReference type="InterPro" id="IPR018095">
    <property type="entry name" value="Thymidylate_kin_CS"/>
</dbReference>
<dbReference type="GO" id="GO:0006235">
    <property type="term" value="P:dTTP biosynthetic process"/>
    <property type="evidence" value="ECO:0007669"/>
    <property type="project" value="UniProtKB-UniRule"/>
</dbReference>
<comment type="similarity">
    <text evidence="1 11">Belongs to the thymidylate kinase family.</text>
</comment>
<keyword evidence="14" id="KW-1185">Reference proteome</keyword>
<dbReference type="NCBIfam" id="TIGR00041">
    <property type="entry name" value="DTMP_kinase"/>
    <property type="match status" value="1"/>
</dbReference>
<dbReference type="Pfam" id="PF02223">
    <property type="entry name" value="Thymidylate_kin"/>
    <property type="match status" value="1"/>
</dbReference>
<comment type="caution">
    <text evidence="13">The sequence shown here is derived from an EMBL/GenBank/DDBJ whole genome shotgun (WGS) entry which is preliminary data.</text>
</comment>
<accession>A0A5D8QC82</accession>
<organism evidence="13 14">
    <name type="scientific">Calorimonas adulescens</name>
    <dbReference type="NCBI Taxonomy" id="2606906"/>
    <lineage>
        <taxon>Bacteria</taxon>
        <taxon>Bacillati</taxon>
        <taxon>Bacillota</taxon>
        <taxon>Clostridia</taxon>
        <taxon>Thermoanaerobacterales</taxon>
        <taxon>Thermoanaerobacteraceae</taxon>
        <taxon>Calorimonas</taxon>
    </lineage>
</organism>
<dbReference type="EC" id="2.7.4.9" evidence="2 11"/>
<dbReference type="Proteomes" id="UP000322976">
    <property type="component" value="Unassembled WGS sequence"/>
</dbReference>
<comment type="catalytic activity">
    <reaction evidence="9 11">
        <text>dTMP + ATP = dTDP + ADP</text>
        <dbReference type="Rhea" id="RHEA:13517"/>
        <dbReference type="ChEBI" id="CHEBI:30616"/>
        <dbReference type="ChEBI" id="CHEBI:58369"/>
        <dbReference type="ChEBI" id="CHEBI:63528"/>
        <dbReference type="ChEBI" id="CHEBI:456216"/>
        <dbReference type="EC" id="2.7.4.9"/>
    </reaction>
</comment>
<evidence type="ECO:0000256" key="2">
    <source>
        <dbReference type="ARBA" id="ARBA00012980"/>
    </source>
</evidence>
<feature type="binding site" evidence="11">
    <location>
        <begin position="9"/>
        <end position="16"/>
    </location>
    <ligand>
        <name>ATP</name>
        <dbReference type="ChEBI" id="CHEBI:30616"/>
    </ligand>
</feature>
<dbReference type="CDD" id="cd01672">
    <property type="entry name" value="TMPK"/>
    <property type="match status" value="1"/>
</dbReference>
<evidence type="ECO:0000256" key="10">
    <source>
        <dbReference type="ARBA" id="ARBA00057735"/>
    </source>
</evidence>
<dbReference type="PANTHER" id="PTHR10344">
    <property type="entry name" value="THYMIDYLATE KINASE"/>
    <property type="match status" value="1"/>
</dbReference>
<dbReference type="EMBL" id="VTPS01000008">
    <property type="protein sequence ID" value="TZE82142.1"/>
    <property type="molecule type" value="Genomic_DNA"/>
</dbReference>
<reference evidence="13 14" key="1">
    <citation type="submission" date="2019-08" db="EMBL/GenBank/DDBJ databases">
        <title>Calorimonas adulescens gen. nov., sp. nov., an anaerobic thermophilic bacterium from Sakhalin hot spring.</title>
        <authorList>
            <person name="Khomyakova M.A."/>
            <person name="Merkel A.Y."/>
            <person name="Novikov A."/>
            <person name="Bonch-Osmolovskaya E.A."/>
            <person name="Slobodkin A.I."/>
        </authorList>
    </citation>
    <scope>NUCLEOTIDE SEQUENCE [LARGE SCALE GENOMIC DNA]</scope>
    <source>
        <strain evidence="13 14">A05MB</strain>
    </source>
</reference>
<keyword evidence="7 11" id="KW-0418">Kinase</keyword>
<evidence type="ECO:0000256" key="4">
    <source>
        <dbReference type="ARBA" id="ARBA00022679"/>
    </source>
</evidence>
<keyword evidence="6 11" id="KW-0547">Nucleotide-binding</keyword>
<keyword evidence="8 11" id="KW-0067">ATP-binding</keyword>
<name>A0A5D8QC82_9THEO</name>
<dbReference type="GO" id="GO:0006233">
    <property type="term" value="P:dTDP biosynthetic process"/>
    <property type="evidence" value="ECO:0007669"/>
    <property type="project" value="InterPro"/>
</dbReference>
<evidence type="ECO:0000256" key="9">
    <source>
        <dbReference type="ARBA" id="ARBA00048743"/>
    </source>
</evidence>
<dbReference type="GO" id="GO:0005524">
    <property type="term" value="F:ATP binding"/>
    <property type="evidence" value="ECO:0007669"/>
    <property type="project" value="UniProtKB-UniRule"/>
</dbReference>
<dbReference type="InterPro" id="IPR018094">
    <property type="entry name" value="Thymidylate_kinase"/>
</dbReference>
<evidence type="ECO:0000256" key="7">
    <source>
        <dbReference type="ARBA" id="ARBA00022777"/>
    </source>
</evidence>
<comment type="function">
    <text evidence="10 11">Phosphorylation of dTMP to form dTDP in both de novo and salvage pathways of dTTP synthesis.</text>
</comment>
<keyword evidence="5 11" id="KW-0545">Nucleotide biosynthesis</keyword>
<dbReference type="PROSITE" id="PS01331">
    <property type="entry name" value="THYMIDYLATE_KINASE"/>
    <property type="match status" value="1"/>
</dbReference>
<dbReference type="PANTHER" id="PTHR10344:SF4">
    <property type="entry name" value="UMP-CMP KINASE 2, MITOCHONDRIAL"/>
    <property type="match status" value="1"/>
</dbReference>
<evidence type="ECO:0000313" key="13">
    <source>
        <dbReference type="EMBL" id="TZE82142.1"/>
    </source>
</evidence>
<dbReference type="AlphaFoldDB" id="A0A5D8QC82"/>
<dbReference type="GO" id="GO:0004798">
    <property type="term" value="F:dTMP kinase activity"/>
    <property type="evidence" value="ECO:0007669"/>
    <property type="project" value="UniProtKB-UniRule"/>
</dbReference>
<dbReference type="Gene3D" id="3.40.50.300">
    <property type="entry name" value="P-loop containing nucleotide triphosphate hydrolases"/>
    <property type="match status" value="1"/>
</dbReference>
<protein>
    <recommendedName>
        <fullName evidence="3 11">Thymidylate kinase</fullName>
        <ecNumber evidence="2 11">2.7.4.9</ecNumber>
    </recommendedName>
    <alternativeName>
        <fullName evidence="11">dTMP kinase</fullName>
    </alternativeName>
</protein>
<sequence>MGLFISFEGVDGCGKSTQIMMLEKSLVDMGYRVVVTREPGGTPLGEKIRQILLDKSNKDIEPLTEAYLYAASRALLVRQVIRPGLSKGDFILVDRYVDSSLAYQGQARGIGIDVVEAINTPAVDGLFPDITFLLDAPVGELMGRSSKVPDRIEEEGEDFQEKVREGYRILADRYKDRYIILDAMKDRFELHREIMEHVLKKFKGD</sequence>
<dbReference type="InterPro" id="IPR039430">
    <property type="entry name" value="Thymidylate_kin-like_dom"/>
</dbReference>
<dbReference type="GO" id="GO:0006227">
    <property type="term" value="P:dUDP biosynthetic process"/>
    <property type="evidence" value="ECO:0007669"/>
    <property type="project" value="TreeGrafter"/>
</dbReference>
<dbReference type="InterPro" id="IPR027417">
    <property type="entry name" value="P-loop_NTPase"/>
</dbReference>
<evidence type="ECO:0000256" key="3">
    <source>
        <dbReference type="ARBA" id="ARBA00017144"/>
    </source>
</evidence>